<keyword evidence="2" id="KW-0808">Transferase</keyword>
<sequence>MGPVPIPTVSGQQYFATIDELQKTFELCDDHFKTPFGPYPETSKDSNISNRYSTLFHTCPWSKELPFQLPEGGVSSRPGSAGSDEVDGALKGSSCSIISAGKSNPAQKTVCNCNNIPRFQHQTHPPSNPSRPQIDRAAISDLRTQTGAADI</sequence>
<feature type="region of interest" description="Disordered" evidence="1">
    <location>
        <begin position="116"/>
        <end position="151"/>
    </location>
</feature>
<dbReference type="GO" id="GO:0016301">
    <property type="term" value="F:kinase activity"/>
    <property type="evidence" value="ECO:0007669"/>
    <property type="project" value="UniProtKB-KW"/>
</dbReference>
<evidence type="ECO:0000313" key="2">
    <source>
        <dbReference type="EMBL" id="GAB1290661.1"/>
    </source>
</evidence>
<reference evidence="2 3" key="1">
    <citation type="submission" date="2024-08" db="EMBL/GenBank/DDBJ databases">
        <title>The draft genome of Apodemus speciosus.</title>
        <authorList>
            <person name="Nabeshima K."/>
            <person name="Suzuki S."/>
            <person name="Onuma M."/>
        </authorList>
    </citation>
    <scope>NUCLEOTIDE SEQUENCE [LARGE SCALE GENOMIC DNA]</scope>
    <source>
        <strain evidence="2">IB14-021</strain>
    </source>
</reference>
<name>A0ABQ0EUE7_APOSI</name>
<gene>
    <name evidence="2" type="ORF">APTSU1_000589100</name>
</gene>
<evidence type="ECO:0000313" key="3">
    <source>
        <dbReference type="Proteomes" id="UP001623349"/>
    </source>
</evidence>
<keyword evidence="3" id="KW-1185">Reference proteome</keyword>
<keyword evidence="2" id="KW-0418">Kinase</keyword>
<protein>
    <submittedName>
        <fullName evidence="2">Leucine-rich repeat and guanylate kinase domain-containing protein</fullName>
    </submittedName>
</protein>
<organism evidence="2 3">
    <name type="scientific">Apodemus speciosus</name>
    <name type="common">Large Japanese field mouse</name>
    <dbReference type="NCBI Taxonomy" id="105296"/>
    <lineage>
        <taxon>Eukaryota</taxon>
        <taxon>Metazoa</taxon>
        <taxon>Chordata</taxon>
        <taxon>Craniata</taxon>
        <taxon>Vertebrata</taxon>
        <taxon>Euteleostomi</taxon>
        <taxon>Mammalia</taxon>
        <taxon>Eutheria</taxon>
        <taxon>Euarchontoglires</taxon>
        <taxon>Glires</taxon>
        <taxon>Rodentia</taxon>
        <taxon>Myomorpha</taxon>
        <taxon>Muroidea</taxon>
        <taxon>Muridae</taxon>
        <taxon>Murinae</taxon>
        <taxon>Apodemus</taxon>
    </lineage>
</organism>
<proteinExistence type="predicted"/>
<dbReference type="EMBL" id="BAAFST010000006">
    <property type="protein sequence ID" value="GAB1290661.1"/>
    <property type="molecule type" value="Genomic_DNA"/>
</dbReference>
<feature type="compositionally biased region" description="Polar residues" evidence="1">
    <location>
        <begin position="142"/>
        <end position="151"/>
    </location>
</feature>
<feature type="compositionally biased region" description="Polar residues" evidence="1">
    <location>
        <begin position="116"/>
        <end position="125"/>
    </location>
</feature>
<dbReference type="Proteomes" id="UP001623349">
    <property type="component" value="Unassembled WGS sequence"/>
</dbReference>
<accession>A0ABQ0EUE7</accession>
<comment type="caution">
    <text evidence="2">The sequence shown here is derived from an EMBL/GenBank/DDBJ whole genome shotgun (WGS) entry which is preliminary data.</text>
</comment>
<evidence type="ECO:0000256" key="1">
    <source>
        <dbReference type="SAM" id="MobiDB-lite"/>
    </source>
</evidence>